<dbReference type="SMART" id="SM00631">
    <property type="entry name" value="Zn_pept"/>
    <property type="match status" value="1"/>
</dbReference>
<dbReference type="PANTHER" id="PTHR11705">
    <property type="entry name" value="PROTEASE FAMILY M14 CARBOXYPEPTIDASE A,B"/>
    <property type="match status" value="1"/>
</dbReference>
<dbReference type="InterPro" id="IPR034269">
    <property type="entry name" value="At5g42320_M14_CPD"/>
</dbReference>
<dbReference type="RefSeq" id="XP_013761067.1">
    <property type="nucleotide sequence ID" value="XM_013905613.1"/>
</dbReference>
<dbReference type="eggNOG" id="KOG2650">
    <property type="taxonomic scope" value="Eukaryota"/>
</dbReference>
<sequence length="359" mass="37684">MSASRLRAALDEALARWPAESVTRPAEGHSRKDEQFLSFVSAMHARELLPSHALVSFVDEIGRALQAPASPSDSDCVAGMSRELAHWIRDTYTLHLLPLLNPDGRARVEATSNYCWRGNARGVDLNRNFPWAWGGEGASHNPRSEEYCGKTVLSEPESAFLAGYASSLVNPLQIFLSLHAGVHHIYLPFADSISRASGAAPDNHAAALAAAVAAAGTVACAHGVHFDVGRAADLSEYPADGTIFDFMAGAANVPFSYALELWGASNPAAAEGSLGCNPIFNPQDFELAPALAVAHTLISELLANAVPPSVPPAPHPRAAPGAVPRATLAALASAASPRALKIADLLRSTCHLAASETCP</sequence>
<dbReference type="Gene3D" id="3.40.630.10">
    <property type="entry name" value="Zn peptidases"/>
    <property type="match status" value="1"/>
</dbReference>
<reference evidence="5 6" key="1">
    <citation type="submission" date="2010-05" db="EMBL/GenBank/DDBJ databases">
        <title>The Genome Sequence of Thecamonas trahens ATCC 50062.</title>
        <authorList>
            <consortium name="The Broad Institute Genome Sequencing Platform"/>
            <person name="Russ C."/>
            <person name="Cuomo C."/>
            <person name="Shea T."/>
            <person name="Young S.K."/>
            <person name="Zeng Q."/>
            <person name="Koehrsen M."/>
            <person name="Haas B."/>
            <person name="Borodovsky M."/>
            <person name="Guigo R."/>
            <person name="Alvarado L."/>
            <person name="Berlin A."/>
            <person name="Bochicchio J."/>
            <person name="Borenstein D."/>
            <person name="Chapman S."/>
            <person name="Chen Z."/>
            <person name="Freedman E."/>
            <person name="Gellesch M."/>
            <person name="Goldberg J."/>
            <person name="Griggs A."/>
            <person name="Gujja S."/>
            <person name="Heilman E."/>
            <person name="Heiman D."/>
            <person name="Hepburn T."/>
            <person name="Howarth C."/>
            <person name="Jen D."/>
            <person name="Larson L."/>
            <person name="Mehta T."/>
            <person name="Park D."/>
            <person name="Pearson M."/>
            <person name="Roberts A."/>
            <person name="Saif S."/>
            <person name="Shenoy N."/>
            <person name="Sisk P."/>
            <person name="Stolte C."/>
            <person name="Sykes S."/>
            <person name="Thomson T."/>
            <person name="Walk T."/>
            <person name="White J."/>
            <person name="Yandava C."/>
            <person name="Burger G."/>
            <person name="Gray M.W."/>
            <person name="Holland P.W.H."/>
            <person name="King N."/>
            <person name="Lang F.B.F."/>
            <person name="Roger A.J."/>
            <person name="Ruiz-Trillo I."/>
            <person name="Lander E."/>
            <person name="Nusbaum C."/>
        </authorList>
    </citation>
    <scope>NUCLEOTIDE SEQUENCE [LARGE SCALE GENOMIC DNA]</scope>
    <source>
        <strain evidence="5 6">ATCC 50062</strain>
    </source>
</reference>
<name>A0A0L0DWV4_THETB</name>
<dbReference type="GeneID" id="25561746"/>
<evidence type="ECO:0000256" key="2">
    <source>
        <dbReference type="ARBA" id="ARBA00005988"/>
    </source>
</evidence>
<dbReference type="GO" id="GO:0005615">
    <property type="term" value="C:extracellular space"/>
    <property type="evidence" value="ECO:0007669"/>
    <property type="project" value="TreeGrafter"/>
</dbReference>
<dbReference type="OMA" id="CRCPYGA"/>
<comment type="cofactor">
    <cofactor evidence="1">
        <name>Zn(2+)</name>
        <dbReference type="ChEBI" id="CHEBI:29105"/>
    </cofactor>
</comment>
<dbReference type="AlphaFoldDB" id="A0A0L0DWV4"/>
<evidence type="ECO:0000259" key="4">
    <source>
        <dbReference type="PROSITE" id="PS52035"/>
    </source>
</evidence>
<dbReference type="EMBL" id="GL349440">
    <property type="protein sequence ID" value="KNC56023.1"/>
    <property type="molecule type" value="Genomic_DNA"/>
</dbReference>
<feature type="active site" description="Proton donor/acceptor" evidence="3">
    <location>
        <position position="260"/>
    </location>
</feature>
<protein>
    <submittedName>
        <fullName evidence="5">Zinc carboxypeptidase A 1</fullName>
    </submittedName>
</protein>
<dbReference type="Proteomes" id="UP000054408">
    <property type="component" value="Unassembled WGS sequence"/>
</dbReference>
<dbReference type="OrthoDB" id="3626597at2759"/>
<dbReference type="PANTHER" id="PTHR11705:SF119">
    <property type="entry name" value="OS02G0119300 PROTEIN"/>
    <property type="match status" value="1"/>
</dbReference>
<dbReference type="GO" id="GO:0006508">
    <property type="term" value="P:proteolysis"/>
    <property type="evidence" value="ECO:0007669"/>
    <property type="project" value="InterPro"/>
</dbReference>
<dbReference type="SUPFAM" id="SSF53187">
    <property type="entry name" value="Zn-dependent exopeptidases"/>
    <property type="match status" value="1"/>
</dbReference>
<feature type="domain" description="Peptidase M14" evidence="4">
    <location>
        <begin position="1"/>
        <end position="283"/>
    </location>
</feature>
<dbReference type="GO" id="GO:0004181">
    <property type="term" value="F:metallocarboxypeptidase activity"/>
    <property type="evidence" value="ECO:0007669"/>
    <property type="project" value="InterPro"/>
</dbReference>
<accession>A0A0L0DWV4</accession>
<keyword evidence="5" id="KW-0378">Hydrolase</keyword>
<dbReference type="PROSITE" id="PS52035">
    <property type="entry name" value="PEPTIDASE_M14"/>
    <property type="match status" value="1"/>
</dbReference>
<dbReference type="GO" id="GO:0008270">
    <property type="term" value="F:zinc ion binding"/>
    <property type="evidence" value="ECO:0007669"/>
    <property type="project" value="InterPro"/>
</dbReference>
<comment type="similarity">
    <text evidence="2 3">Belongs to the peptidase M14 family.</text>
</comment>
<gene>
    <name evidence="5" type="ORF">AMSG_02035</name>
</gene>
<proteinExistence type="inferred from homology"/>
<dbReference type="CDD" id="cd06227">
    <property type="entry name" value="M14-CPA-like"/>
    <property type="match status" value="1"/>
</dbReference>
<dbReference type="Pfam" id="PF00246">
    <property type="entry name" value="Peptidase_M14"/>
    <property type="match status" value="1"/>
</dbReference>
<evidence type="ECO:0000313" key="5">
    <source>
        <dbReference type="EMBL" id="KNC56023.1"/>
    </source>
</evidence>
<dbReference type="InterPro" id="IPR000834">
    <property type="entry name" value="Peptidase_M14"/>
</dbReference>
<organism evidence="5 6">
    <name type="scientific">Thecamonas trahens ATCC 50062</name>
    <dbReference type="NCBI Taxonomy" id="461836"/>
    <lineage>
        <taxon>Eukaryota</taxon>
        <taxon>Apusozoa</taxon>
        <taxon>Apusomonadida</taxon>
        <taxon>Apusomonadidae</taxon>
        <taxon>Thecamonas</taxon>
    </lineage>
</organism>
<keyword evidence="5" id="KW-0121">Carboxypeptidase</keyword>
<evidence type="ECO:0000256" key="3">
    <source>
        <dbReference type="PROSITE-ProRule" id="PRU01379"/>
    </source>
</evidence>
<evidence type="ECO:0000313" key="6">
    <source>
        <dbReference type="Proteomes" id="UP000054408"/>
    </source>
</evidence>
<evidence type="ECO:0000256" key="1">
    <source>
        <dbReference type="ARBA" id="ARBA00001947"/>
    </source>
</evidence>
<dbReference type="STRING" id="461836.A0A0L0DWV4"/>
<keyword evidence="5" id="KW-0645">Protease</keyword>
<keyword evidence="6" id="KW-1185">Reference proteome</keyword>